<dbReference type="GO" id="GO:0005524">
    <property type="term" value="F:ATP binding"/>
    <property type="evidence" value="ECO:0007669"/>
    <property type="project" value="UniProtKB-UniRule"/>
</dbReference>
<dbReference type="EMBL" id="PGGS01000079">
    <property type="protein sequence ID" value="PNH09744.1"/>
    <property type="molecule type" value="Genomic_DNA"/>
</dbReference>
<dbReference type="Proteomes" id="UP000236333">
    <property type="component" value="Unassembled WGS sequence"/>
</dbReference>
<sequence>MGDKTAARRAAVACGVSIVPGTNQALNSPDEAKEFAAKYGYPVILKAAMGGGGRGMRVVRNAAMALAALQQKQCLDGGTPSHCNGTLRQPAAGGCNARGPAGTVCGKPALARPACSCGAGAGRPPSWDAEPGSLQQQQQLSQEEEHNERCVDQWLPSSGPWPCAAASVPASRPHLVGGLCTLAAWSNRGSPLTGSREATAGKAAAPCTDPARRQRIPLPSDNEIAESFMRASNEARSAFGDGRMFVEKYVEEPRHIEIQILADHYGNVVHLYERDCSVQRRHQKVVEIAPAPSLPLSTRRALYDDAVRLCRYVGYRNAGTVEFMVDREGKHYFLEVNPRVQVEHTVTEEITGVDIVQSQIKIAALGGKVGFGAGLRVTARADGIGFGATPARLQSQRKAAVTAAAAAAGKQQQQQHNQQQIRLRSELEPKQRPRAHQHQQPSPLQ</sequence>
<evidence type="ECO:0000256" key="2">
    <source>
        <dbReference type="SAM" id="MobiDB-lite"/>
    </source>
</evidence>
<dbReference type="Pfam" id="PF02786">
    <property type="entry name" value="CPSase_L_D2"/>
    <property type="match status" value="2"/>
</dbReference>
<dbReference type="PROSITE" id="PS00867">
    <property type="entry name" value="CPSASE_2"/>
    <property type="match status" value="1"/>
</dbReference>
<comment type="caution">
    <text evidence="4">The sequence shown here is derived from an EMBL/GenBank/DDBJ whole genome shotgun (WGS) entry which is preliminary data.</text>
</comment>
<dbReference type="PANTHER" id="PTHR48095">
    <property type="entry name" value="PYRUVATE CARBOXYLASE SUBUNIT A"/>
    <property type="match status" value="1"/>
</dbReference>
<keyword evidence="1" id="KW-0067">ATP-binding</keyword>
<feature type="domain" description="ATP-grasp" evidence="3">
    <location>
        <begin position="10"/>
        <end position="61"/>
    </location>
</feature>
<proteinExistence type="predicted"/>
<keyword evidence="1" id="KW-0547">Nucleotide-binding</keyword>
<dbReference type="PANTHER" id="PTHR48095:SF2">
    <property type="entry name" value="BIOTIN CARBOXYLASE, CHLOROPLASTIC"/>
    <property type="match status" value="1"/>
</dbReference>
<keyword evidence="4" id="KW-0670">Pyruvate</keyword>
<feature type="domain" description="ATP-grasp" evidence="3">
    <location>
        <begin position="160"/>
        <end position="364"/>
    </location>
</feature>
<feature type="region of interest" description="Disordered" evidence="2">
    <location>
        <begin position="121"/>
        <end position="144"/>
    </location>
</feature>
<organism evidence="4 5">
    <name type="scientific">Tetrabaena socialis</name>
    <dbReference type="NCBI Taxonomy" id="47790"/>
    <lineage>
        <taxon>Eukaryota</taxon>
        <taxon>Viridiplantae</taxon>
        <taxon>Chlorophyta</taxon>
        <taxon>core chlorophytes</taxon>
        <taxon>Chlorophyceae</taxon>
        <taxon>CS clade</taxon>
        <taxon>Chlamydomonadales</taxon>
        <taxon>Tetrabaenaceae</taxon>
        <taxon>Tetrabaena</taxon>
    </lineage>
</organism>
<gene>
    <name evidence="4" type="ORF">TSOC_003583</name>
</gene>
<dbReference type="Gene3D" id="3.30.470.20">
    <property type="entry name" value="ATP-grasp fold, B domain"/>
    <property type="match status" value="2"/>
</dbReference>
<reference evidence="4 5" key="1">
    <citation type="journal article" date="2017" name="Mol. Biol. Evol.">
        <title>The 4-celled Tetrabaena socialis nuclear genome reveals the essential components for genetic control of cell number at the origin of multicellularity in the volvocine lineage.</title>
        <authorList>
            <person name="Featherston J."/>
            <person name="Arakaki Y."/>
            <person name="Hanschen E.R."/>
            <person name="Ferris P.J."/>
            <person name="Michod R.E."/>
            <person name="Olson B.J.S.C."/>
            <person name="Nozaki H."/>
            <person name="Durand P.M."/>
        </authorList>
    </citation>
    <scope>NUCLEOTIDE SEQUENCE [LARGE SCALE GENOMIC DNA]</scope>
    <source>
        <strain evidence="4 5">NIES-571</strain>
    </source>
</reference>
<dbReference type="Gene3D" id="3.30.1490.20">
    <property type="entry name" value="ATP-grasp fold, A domain"/>
    <property type="match status" value="1"/>
</dbReference>
<evidence type="ECO:0000313" key="5">
    <source>
        <dbReference type="Proteomes" id="UP000236333"/>
    </source>
</evidence>
<dbReference type="PROSITE" id="PS50975">
    <property type="entry name" value="ATP_GRASP"/>
    <property type="match status" value="2"/>
</dbReference>
<dbReference type="InterPro" id="IPR051602">
    <property type="entry name" value="ACC_Biotin_Carboxylase"/>
</dbReference>
<dbReference type="InterPro" id="IPR005479">
    <property type="entry name" value="CPAse_ATP-bd"/>
</dbReference>
<dbReference type="InterPro" id="IPR013815">
    <property type="entry name" value="ATP_grasp_subdomain_1"/>
</dbReference>
<keyword evidence="5" id="KW-1185">Reference proteome</keyword>
<evidence type="ECO:0000313" key="4">
    <source>
        <dbReference type="EMBL" id="PNH09744.1"/>
    </source>
</evidence>
<feature type="compositionally biased region" description="Low complexity" evidence="2">
    <location>
        <begin position="404"/>
        <end position="420"/>
    </location>
</feature>
<dbReference type="AlphaFoldDB" id="A0A2J8AB44"/>
<feature type="region of interest" description="Disordered" evidence="2">
    <location>
        <begin position="191"/>
        <end position="215"/>
    </location>
</feature>
<dbReference type="GO" id="GO:0046872">
    <property type="term" value="F:metal ion binding"/>
    <property type="evidence" value="ECO:0007669"/>
    <property type="project" value="InterPro"/>
</dbReference>
<evidence type="ECO:0000259" key="3">
    <source>
        <dbReference type="PROSITE" id="PS50975"/>
    </source>
</evidence>
<name>A0A2J8AB44_9CHLO</name>
<dbReference type="OrthoDB" id="196847at2759"/>
<dbReference type="SUPFAM" id="SSF56059">
    <property type="entry name" value="Glutathione synthetase ATP-binding domain-like"/>
    <property type="match status" value="2"/>
</dbReference>
<dbReference type="InterPro" id="IPR011761">
    <property type="entry name" value="ATP-grasp"/>
</dbReference>
<protein>
    <submittedName>
        <fullName evidence="4">Pyruvate carboxylase 1</fullName>
    </submittedName>
</protein>
<evidence type="ECO:0000256" key="1">
    <source>
        <dbReference type="PROSITE-ProRule" id="PRU00409"/>
    </source>
</evidence>
<accession>A0A2J8AB44</accession>
<dbReference type="PROSITE" id="PS00866">
    <property type="entry name" value="CPSASE_1"/>
    <property type="match status" value="1"/>
</dbReference>
<feature type="region of interest" description="Disordered" evidence="2">
    <location>
        <begin position="404"/>
        <end position="445"/>
    </location>
</feature>